<dbReference type="Proteomes" id="UP001179363">
    <property type="component" value="Unassembled WGS sequence"/>
</dbReference>
<dbReference type="SUPFAM" id="SSF48452">
    <property type="entry name" value="TPR-like"/>
    <property type="match status" value="1"/>
</dbReference>
<dbReference type="PROSITE" id="PS50005">
    <property type="entry name" value="TPR"/>
    <property type="match status" value="2"/>
</dbReference>
<proteinExistence type="predicted"/>
<evidence type="ECO:0000313" key="4">
    <source>
        <dbReference type="EMBL" id="MCF4100225.1"/>
    </source>
</evidence>
<gene>
    <name evidence="4" type="ORF">L1I30_00965</name>
</gene>
<dbReference type="Gene3D" id="1.25.40.10">
    <property type="entry name" value="Tetratricopeptide repeat domain"/>
    <property type="match status" value="3"/>
</dbReference>
<dbReference type="PANTHER" id="PTHR44858:SF1">
    <property type="entry name" value="UDP-N-ACETYLGLUCOSAMINE--PEPTIDE N-ACETYLGLUCOSAMINYLTRANSFERASE SPINDLY-RELATED"/>
    <property type="match status" value="1"/>
</dbReference>
<accession>A0ABS9EBF8</accession>
<feature type="repeat" description="TPR" evidence="3">
    <location>
        <begin position="40"/>
        <end position="73"/>
    </location>
</feature>
<dbReference type="InterPro" id="IPR050498">
    <property type="entry name" value="Ycf3"/>
</dbReference>
<dbReference type="Pfam" id="PF13181">
    <property type="entry name" value="TPR_8"/>
    <property type="match status" value="2"/>
</dbReference>
<keyword evidence="1" id="KW-0677">Repeat</keyword>
<name>A0ABS9EBF8_9FLAO</name>
<dbReference type="RefSeq" id="WP_236133039.1">
    <property type="nucleotide sequence ID" value="NZ_JAKGTH010000006.1"/>
</dbReference>
<keyword evidence="2 3" id="KW-0802">TPR repeat</keyword>
<dbReference type="SMART" id="SM00028">
    <property type="entry name" value="TPR"/>
    <property type="match status" value="6"/>
</dbReference>
<evidence type="ECO:0000256" key="3">
    <source>
        <dbReference type="PROSITE-ProRule" id="PRU00339"/>
    </source>
</evidence>
<feature type="repeat" description="TPR" evidence="3">
    <location>
        <begin position="278"/>
        <end position="311"/>
    </location>
</feature>
<dbReference type="InterPro" id="IPR019734">
    <property type="entry name" value="TPR_rpt"/>
</dbReference>
<evidence type="ECO:0000313" key="5">
    <source>
        <dbReference type="Proteomes" id="UP001179363"/>
    </source>
</evidence>
<reference evidence="4" key="1">
    <citation type="submission" date="2022-01" db="EMBL/GenBank/DDBJ databases">
        <title>Gillisia lutea sp. nov., isolated from marine plastic residues from the Malvarosa beach (Valencia, Spain).</title>
        <authorList>
            <person name="Vidal-Verdu A."/>
            <person name="Molina-Menor E."/>
            <person name="Satari L."/>
            <person name="Pascual J."/>
            <person name="Pereto J."/>
            <person name="Porcar M."/>
        </authorList>
    </citation>
    <scope>NUCLEOTIDE SEQUENCE</scope>
    <source>
        <strain evidence="4">M10.2A</strain>
    </source>
</reference>
<protein>
    <submittedName>
        <fullName evidence="4">Tetratricopeptide repeat protein</fullName>
    </submittedName>
</protein>
<evidence type="ECO:0000256" key="1">
    <source>
        <dbReference type="ARBA" id="ARBA00022737"/>
    </source>
</evidence>
<dbReference type="Pfam" id="PF13432">
    <property type="entry name" value="TPR_16"/>
    <property type="match status" value="1"/>
</dbReference>
<dbReference type="PANTHER" id="PTHR44858">
    <property type="entry name" value="TETRATRICOPEPTIDE REPEAT PROTEIN 6"/>
    <property type="match status" value="1"/>
</dbReference>
<organism evidence="4 5">
    <name type="scientific">Gillisia lutea</name>
    <dbReference type="NCBI Taxonomy" id="2909668"/>
    <lineage>
        <taxon>Bacteria</taxon>
        <taxon>Pseudomonadati</taxon>
        <taxon>Bacteroidota</taxon>
        <taxon>Flavobacteriia</taxon>
        <taxon>Flavobacteriales</taxon>
        <taxon>Flavobacteriaceae</taxon>
        <taxon>Gillisia</taxon>
    </lineage>
</organism>
<comment type="caution">
    <text evidence="4">The sequence shown here is derived from an EMBL/GenBank/DDBJ whole genome shotgun (WGS) entry which is preliminary data.</text>
</comment>
<sequence length="371" mass="42945">MLVFKVGAQTPTLNIADSLYVVGNNEEAIKELEMLSPKSDAALLKLARSYKAIGNWEKALSSYETVLHKNPSRVLTAIDYGEVLIKMGELKAADSLFANLATRYPQNAGFEYQLGLIKEKEQDSTYLDHFRRTIKIDKYHQQALYKLAKYELSRREFTLSEELALQGLEKDPENASLLSILAQTYFNERSYIVAITPFEKLLELNQGSEFVHTKLGYCYYQAHWVEEAIGQYKVALTYEDRNSDTHYNLGKLYARTGDLEKSEMHLLMALLIKKQPVDNEYLSLALTYKLKEDYKKSLEYFDAALEENPDNERALYERAVAADNYFKDMQSVLKYYQAYLNKYEKEGEEHLVYLAQIRMKDIRKDLHLAGE</sequence>
<dbReference type="InterPro" id="IPR011990">
    <property type="entry name" value="TPR-like_helical_dom_sf"/>
</dbReference>
<dbReference type="Pfam" id="PF13174">
    <property type="entry name" value="TPR_6"/>
    <property type="match status" value="1"/>
</dbReference>
<evidence type="ECO:0000256" key="2">
    <source>
        <dbReference type="ARBA" id="ARBA00022803"/>
    </source>
</evidence>
<keyword evidence="5" id="KW-1185">Reference proteome</keyword>
<dbReference type="EMBL" id="JAKGTH010000006">
    <property type="protein sequence ID" value="MCF4100225.1"/>
    <property type="molecule type" value="Genomic_DNA"/>
</dbReference>